<sequence>TVLLKGTYEGRSCVFPIANALHIPTARTNLISGSRLDANGVITQTGKGKITYFNSAGKLFARGEVVNDLYKMDVQIIPKE</sequence>
<proteinExistence type="predicted"/>
<reference evidence="1" key="1">
    <citation type="submission" date="2023-03" db="EMBL/GenBank/DDBJ databases">
        <title>Massive genome expansion in bonnet fungi (Mycena s.s.) driven by repeated elements and novel gene families across ecological guilds.</title>
        <authorList>
            <consortium name="Lawrence Berkeley National Laboratory"/>
            <person name="Harder C.B."/>
            <person name="Miyauchi S."/>
            <person name="Viragh M."/>
            <person name="Kuo A."/>
            <person name="Thoen E."/>
            <person name="Andreopoulos B."/>
            <person name="Lu D."/>
            <person name="Skrede I."/>
            <person name="Drula E."/>
            <person name="Henrissat B."/>
            <person name="Morin E."/>
            <person name="Kohler A."/>
            <person name="Barry K."/>
            <person name="LaButti K."/>
            <person name="Morin E."/>
            <person name="Salamov A."/>
            <person name="Lipzen A."/>
            <person name="Mereny Z."/>
            <person name="Hegedus B."/>
            <person name="Baldrian P."/>
            <person name="Stursova M."/>
            <person name="Weitz H."/>
            <person name="Taylor A."/>
            <person name="Grigoriev I.V."/>
            <person name="Nagy L.G."/>
            <person name="Martin F."/>
            <person name="Kauserud H."/>
        </authorList>
    </citation>
    <scope>NUCLEOTIDE SEQUENCE</scope>
    <source>
        <strain evidence="1">9144</strain>
    </source>
</reference>
<feature type="non-terminal residue" evidence="1">
    <location>
        <position position="1"/>
    </location>
</feature>
<dbReference type="Proteomes" id="UP001219525">
    <property type="component" value="Unassembled WGS sequence"/>
</dbReference>
<feature type="non-terminal residue" evidence="1">
    <location>
        <position position="80"/>
    </location>
</feature>
<dbReference type="EMBL" id="JARJCW010000008">
    <property type="protein sequence ID" value="KAJ7221413.1"/>
    <property type="molecule type" value="Genomic_DNA"/>
</dbReference>
<accession>A0AAD6YKN0</accession>
<gene>
    <name evidence="1" type="ORF">GGX14DRAFT_301683</name>
</gene>
<evidence type="ECO:0000313" key="1">
    <source>
        <dbReference type="EMBL" id="KAJ7221413.1"/>
    </source>
</evidence>
<keyword evidence="2" id="KW-1185">Reference proteome</keyword>
<comment type="caution">
    <text evidence="1">The sequence shown here is derived from an EMBL/GenBank/DDBJ whole genome shotgun (WGS) entry which is preliminary data.</text>
</comment>
<name>A0AAD6YKN0_9AGAR</name>
<protein>
    <submittedName>
        <fullName evidence="1">Uncharacterized protein</fullName>
    </submittedName>
</protein>
<organism evidence="1 2">
    <name type="scientific">Mycena pura</name>
    <dbReference type="NCBI Taxonomy" id="153505"/>
    <lineage>
        <taxon>Eukaryota</taxon>
        <taxon>Fungi</taxon>
        <taxon>Dikarya</taxon>
        <taxon>Basidiomycota</taxon>
        <taxon>Agaricomycotina</taxon>
        <taxon>Agaricomycetes</taxon>
        <taxon>Agaricomycetidae</taxon>
        <taxon>Agaricales</taxon>
        <taxon>Marasmiineae</taxon>
        <taxon>Mycenaceae</taxon>
        <taxon>Mycena</taxon>
    </lineage>
</organism>
<evidence type="ECO:0000313" key="2">
    <source>
        <dbReference type="Proteomes" id="UP001219525"/>
    </source>
</evidence>
<dbReference type="AlphaFoldDB" id="A0AAD6YKN0"/>